<comment type="caution">
    <text evidence="3">The sequence shown here is derived from an EMBL/GenBank/DDBJ whole genome shotgun (WGS) entry which is preliminary data.</text>
</comment>
<proteinExistence type="predicted"/>
<dbReference type="RefSeq" id="WP_128758335.1">
    <property type="nucleotide sequence ID" value="NZ_QOVM01000006.1"/>
</dbReference>
<reference evidence="3 4" key="1">
    <citation type="submission" date="2018-07" db="EMBL/GenBank/DDBJ databases">
        <title>Leeuwenhoekiella genomics.</title>
        <authorList>
            <person name="Tahon G."/>
            <person name="Willems A."/>
        </authorList>
    </citation>
    <scope>NUCLEOTIDE SEQUENCE [LARGE SCALE GENOMIC DNA]</scope>
    <source>
        <strain evidence="3 4">LMG 22550</strain>
    </source>
</reference>
<feature type="domain" description="PhoD-like phosphatase metallophosphatase" evidence="1">
    <location>
        <begin position="152"/>
        <end position="556"/>
    </location>
</feature>
<dbReference type="InterPro" id="IPR029052">
    <property type="entry name" value="Metallo-depent_PP-like"/>
</dbReference>
<keyword evidence="4" id="KW-1185">Reference proteome</keyword>
<name>A0A4Q0P3Z6_9FLAO</name>
<dbReference type="OrthoDB" id="9763616at2"/>
<dbReference type="Gene3D" id="3.60.21.70">
    <property type="entry name" value="PhoD-like phosphatase"/>
    <property type="match status" value="1"/>
</dbReference>
<dbReference type="SUPFAM" id="SSF56300">
    <property type="entry name" value="Metallo-dependent phosphatases"/>
    <property type="match status" value="1"/>
</dbReference>
<accession>A0A4Q0P3Z6</accession>
<organism evidence="3 4">
    <name type="scientific">Leeuwenhoekiella aequorea</name>
    <dbReference type="NCBI Taxonomy" id="283736"/>
    <lineage>
        <taxon>Bacteria</taxon>
        <taxon>Pseudomonadati</taxon>
        <taxon>Bacteroidota</taxon>
        <taxon>Flavobacteriia</taxon>
        <taxon>Flavobacteriales</taxon>
        <taxon>Flavobacteriaceae</taxon>
        <taxon>Leeuwenhoekiella</taxon>
    </lineage>
</organism>
<dbReference type="PANTHER" id="PTHR43606:SF2">
    <property type="entry name" value="ALKALINE PHOSPHATASE FAMILY PROTEIN (AFU_ORTHOLOGUE AFUA_5G03860)"/>
    <property type="match status" value="1"/>
</dbReference>
<dbReference type="PANTHER" id="PTHR43606">
    <property type="entry name" value="PHOSPHATASE, PUTATIVE (AFU_ORTHOLOGUE AFUA_6G08710)-RELATED"/>
    <property type="match status" value="1"/>
</dbReference>
<dbReference type="AlphaFoldDB" id="A0A4Q0P3Z6"/>
<feature type="domain" description="Phospholipase D N-terminal" evidence="2">
    <location>
        <begin position="53"/>
        <end position="141"/>
    </location>
</feature>
<dbReference type="EMBL" id="QOVM01000006">
    <property type="protein sequence ID" value="RXG21055.1"/>
    <property type="molecule type" value="Genomic_DNA"/>
</dbReference>
<dbReference type="InterPro" id="IPR038607">
    <property type="entry name" value="PhoD-like_sf"/>
</dbReference>
<gene>
    <name evidence="3" type="ORF">DSM00_2572</name>
</gene>
<dbReference type="InterPro" id="IPR032093">
    <property type="entry name" value="PhoD_N"/>
</dbReference>
<evidence type="ECO:0000259" key="2">
    <source>
        <dbReference type="Pfam" id="PF16655"/>
    </source>
</evidence>
<dbReference type="CDD" id="cd07389">
    <property type="entry name" value="MPP_PhoD"/>
    <property type="match status" value="1"/>
</dbReference>
<dbReference type="Gene3D" id="2.60.40.380">
    <property type="entry name" value="Purple acid phosphatase-like, N-terminal"/>
    <property type="match status" value="1"/>
</dbReference>
<sequence>MNSNLKRRAFLKNTLLATGGVILVPNFISCSEDDLPASIKIPENLKTENFDWGVASFDPTANQVIIWTRYATTAPSASIIWQLSLDSNFDAILREGEVVVDQSRDFTAAIEVKDLEPSLKLFYRFINSEDVTVSPVGQTITLAATGNEAVSFAVVSCANYPAGLFNVYKEVANSDVDIVIHLGDYIYEYAPDQYGTNENTVALNRVPEPNREIVSLDDYRIRYRQYRSDADLKLVHQLKPFIGVWDDHEITNDTYNDGAQNHQSDEGSFEVRKQAALQAYSEFMPAMTNDISIIYRSFKIGDLADLIMLDTRLVGRDKQLEIFDYVDATGTIDAIRFQNDLTDTSRTMLGAQQLSWFKNQMTSSSSKYQIIGQQVLMGRMMVPAELLLILGQILGEVAALGTVTAITQAQFEGSLMQLTQLKARLLANDSTLTAAERARITTLIPYNLDAWDGYAAEREQLLALFEDRNVVVLAGDTHNAWHNEIYNAAGKKVVTEFATSSVSSPGFETYLGTSTEQLGAFQQALVVLIDGLQNFDASQRGYLKVVVNDSGVNASWFFIDNLENPNYSVTAGFTASL</sequence>
<dbReference type="Proteomes" id="UP000289238">
    <property type="component" value="Unassembled WGS sequence"/>
</dbReference>
<evidence type="ECO:0000259" key="1">
    <source>
        <dbReference type="Pfam" id="PF09423"/>
    </source>
</evidence>
<protein>
    <submittedName>
        <fullName evidence="3">Alkaline phosphatase D</fullName>
    </submittedName>
</protein>
<dbReference type="InterPro" id="IPR052900">
    <property type="entry name" value="Phospholipid_Metab_Enz"/>
</dbReference>
<evidence type="ECO:0000313" key="4">
    <source>
        <dbReference type="Proteomes" id="UP000289238"/>
    </source>
</evidence>
<dbReference type="Pfam" id="PF16655">
    <property type="entry name" value="PhoD_N"/>
    <property type="match status" value="1"/>
</dbReference>
<evidence type="ECO:0000313" key="3">
    <source>
        <dbReference type="EMBL" id="RXG21055.1"/>
    </source>
</evidence>
<dbReference type="Pfam" id="PF09423">
    <property type="entry name" value="PhoD"/>
    <property type="match status" value="1"/>
</dbReference>
<dbReference type="InterPro" id="IPR018946">
    <property type="entry name" value="PhoD-like_MPP"/>
</dbReference>